<comment type="cofactor">
    <cofactor evidence="1 9">
        <name>Mg(2+)</name>
        <dbReference type="ChEBI" id="CHEBI:18420"/>
    </cofactor>
</comment>
<evidence type="ECO:0000256" key="8">
    <source>
        <dbReference type="ARBA" id="ARBA00023118"/>
    </source>
</evidence>
<dbReference type="EC" id="3.1.-.-" evidence="9"/>
<dbReference type="Proteomes" id="UP000192491">
    <property type="component" value="Unassembled WGS sequence"/>
</dbReference>
<dbReference type="SUPFAM" id="SSF143430">
    <property type="entry name" value="TTP0101/SSO1404-like"/>
    <property type="match status" value="1"/>
</dbReference>
<dbReference type="NCBIfam" id="TIGR01573">
    <property type="entry name" value="cas2"/>
    <property type="match status" value="1"/>
</dbReference>
<name>A0A1Y1QE57_9GAMM</name>
<comment type="function">
    <text evidence="9">CRISPR (clustered regularly interspaced short palindromic repeat), is an adaptive immune system that provides protection against mobile genetic elements (viruses, transposable elements and conjugative plasmids). CRISPR clusters contain sequences complementary to antecedent mobile elements and target invading nucleic acids. CRISPR clusters are transcribed and processed into CRISPR RNA (crRNA). Functions as a ssRNA-specific endoribonuclease. Involved in the integration of spacer DNA into the CRISPR cassette.</text>
</comment>
<dbReference type="GO" id="GO:0051607">
    <property type="term" value="P:defense response to virus"/>
    <property type="evidence" value="ECO:0007669"/>
    <property type="project" value="UniProtKB-UniRule"/>
</dbReference>
<feature type="binding site" evidence="9">
    <location>
        <position position="20"/>
    </location>
    <ligand>
        <name>Mg(2+)</name>
        <dbReference type="ChEBI" id="CHEBI:18420"/>
        <note>catalytic</note>
    </ligand>
</feature>
<protein>
    <recommendedName>
        <fullName evidence="9">CRISPR-associated endoribonuclease Cas2</fullName>
        <ecNumber evidence="9">3.1.-.-</ecNumber>
    </recommendedName>
</protein>
<keyword evidence="8 9" id="KW-0051">Antiviral defense</keyword>
<organism evidence="10 11">
    <name type="scientific">Thiothrix lacustris</name>
    <dbReference type="NCBI Taxonomy" id="525917"/>
    <lineage>
        <taxon>Bacteria</taxon>
        <taxon>Pseudomonadati</taxon>
        <taxon>Pseudomonadota</taxon>
        <taxon>Gammaproteobacteria</taxon>
        <taxon>Thiotrichales</taxon>
        <taxon>Thiotrichaceae</taxon>
        <taxon>Thiothrix</taxon>
    </lineage>
</organism>
<comment type="subunit">
    <text evidence="9">Homodimer, forms a heterotetramer with a Cas1 homodimer.</text>
</comment>
<evidence type="ECO:0000256" key="9">
    <source>
        <dbReference type="HAMAP-Rule" id="MF_01471"/>
    </source>
</evidence>
<reference evidence="10 11" key="1">
    <citation type="submission" date="2017-01" db="EMBL/GenBank/DDBJ databases">
        <title>Novel large sulfur bacteria in the metagenomes of groundwater-fed chemosynthetic microbial mats in the Lake Huron basin.</title>
        <authorList>
            <person name="Sharrar A.M."/>
            <person name="Flood B.E."/>
            <person name="Bailey J.V."/>
            <person name="Jones D.S."/>
            <person name="Biddanda B."/>
            <person name="Ruberg S.A."/>
            <person name="Marcus D.N."/>
            <person name="Dick G.J."/>
        </authorList>
    </citation>
    <scope>NUCLEOTIDE SEQUENCE [LARGE SCALE GENOMIC DNA]</scope>
    <source>
        <strain evidence="10">A8</strain>
    </source>
</reference>
<dbReference type="HAMAP" id="MF_01471">
    <property type="entry name" value="Cas2"/>
    <property type="match status" value="1"/>
</dbReference>
<comment type="caution">
    <text evidence="10">The sequence shown here is derived from an EMBL/GenBank/DDBJ whole genome shotgun (WGS) entry which is preliminary data.</text>
</comment>
<evidence type="ECO:0000256" key="7">
    <source>
        <dbReference type="ARBA" id="ARBA00022842"/>
    </source>
</evidence>
<evidence type="ECO:0000256" key="1">
    <source>
        <dbReference type="ARBA" id="ARBA00001946"/>
    </source>
</evidence>
<proteinExistence type="inferred from homology"/>
<keyword evidence="7 9" id="KW-0460">Magnesium</keyword>
<dbReference type="EMBL" id="MTEJ01000392">
    <property type="protein sequence ID" value="OQX03627.1"/>
    <property type="molecule type" value="Genomic_DNA"/>
</dbReference>
<sequence length="114" mass="13529">MGKKKGANSWRIMWVIAVYDCPMTTAEARRDYTDFRRRLLKENFMQLQNSLYVRHFPTMATAEATIIRLKNFIPDDAQVAFFLVTDKQYGMTYEYFGRTATRKKPDLPEQIELF</sequence>
<evidence type="ECO:0000256" key="5">
    <source>
        <dbReference type="ARBA" id="ARBA00022759"/>
    </source>
</evidence>
<keyword evidence="6 9" id="KW-0378">Hydrolase</keyword>
<evidence type="ECO:0000256" key="2">
    <source>
        <dbReference type="ARBA" id="ARBA00009959"/>
    </source>
</evidence>
<dbReference type="GO" id="GO:0004521">
    <property type="term" value="F:RNA endonuclease activity"/>
    <property type="evidence" value="ECO:0007669"/>
    <property type="project" value="InterPro"/>
</dbReference>
<keyword evidence="4 9" id="KW-0479">Metal-binding</keyword>
<dbReference type="GO" id="GO:0016787">
    <property type="term" value="F:hydrolase activity"/>
    <property type="evidence" value="ECO:0007669"/>
    <property type="project" value="UniProtKB-KW"/>
</dbReference>
<dbReference type="InterPro" id="IPR021127">
    <property type="entry name" value="CRISPR_associated_Cas2"/>
</dbReference>
<evidence type="ECO:0000256" key="3">
    <source>
        <dbReference type="ARBA" id="ARBA00022722"/>
    </source>
</evidence>
<gene>
    <name evidence="9" type="primary">cas2</name>
    <name evidence="10" type="ORF">BWK73_38895</name>
</gene>
<keyword evidence="3 9" id="KW-0540">Nuclease</keyword>
<dbReference type="GO" id="GO:0043571">
    <property type="term" value="P:maintenance of CRISPR repeat elements"/>
    <property type="evidence" value="ECO:0007669"/>
    <property type="project" value="UniProtKB-UniRule"/>
</dbReference>
<comment type="similarity">
    <text evidence="2 9">Belongs to the CRISPR-associated endoribonuclease Cas2 protein family.</text>
</comment>
<dbReference type="Pfam" id="PF09827">
    <property type="entry name" value="CRISPR_Cas2"/>
    <property type="match status" value="1"/>
</dbReference>
<evidence type="ECO:0000313" key="10">
    <source>
        <dbReference type="EMBL" id="OQX03627.1"/>
    </source>
</evidence>
<dbReference type="GO" id="GO:0046872">
    <property type="term" value="F:metal ion binding"/>
    <property type="evidence" value="ECO:0007669"/>
    <property type="project" value="UniProtKB-UniRule"/>
</dbReference>
<evidence type="ECO:0000313" key="11">
    <source>
        <dbReference type="Proteomes" id="UP000192491"/>
    </source>
</evidence>
<accession>A0A1Y1QE57</accession>
<dbReference type="AlphaFoldDB" id="A0A1Y1QE57"/>
<keyword evidence="5 9" id="KW-0255">Endonuclease</keyword>
<evidence type="ECO:0000256" key="4">
    <source>
        <dbReference type="ARBA" id="ARBA00022723"/>
    </source>
</evidence>
<evidence type="ECO:0000256" key="6">
    <source>
        <dbReference type="ARBA" id="ARBA00022801"/>
    </source>
</evidence>
<dbReference type="InterPro" id="IPR019199">
    <property type="entry name" value="Virulence_VapD/CRISPR_Cas2"/>
</dbReference>